<proteinExistence type="inferred from homology"/>
<protein>
    <submittedName>
        <fullName evidence="3">Uncharacterized protein</fullName>
    </submittedName>
</protein>
<dbReference type="RefSeq" id="WP_231147861.1">
    <property type="nucleotide sequence ID" value="NZ_JAAMYB010000004.1"/>
</dbReference>
<evidence type="ECO:0000313" key="4">
    <source>
        <dbReference type="Proteomes" id="UP000813637"/>
    </source>
</evidence>
<dbReference type="SUPFAM" id="SSF50118">
    <property type="entry name" value="Cell growth inhibitor/plasmid maintenance toxic component"/>
    <property type="match status" value="1"/>
</dbReference>
<evidence type="ECO:0000313" key="3">
    <source>
        <dbReference type="EMBL" id="MCD3194828.1"/>
    </source>
</evidence>
<reference evidence="3" key="2">
    <citation type="journal article" date="2021" name="Microorganisms">
        <title>Extensive Genome Exploration of Clostridium botulinum Group III Field Strains.</title>
        <authorList>
            <person name="Fillo S."/>
            <person name="Giordani F."/>
            <person name="Tonon E."/>
            <person name="Drigo I."/>
            <person name="Anselmo A."/>
            <person name="Fortunato A."/>
            <person name="Lista F."/>
            <person name="Bano L."/>
        </authorList>
    </citation>
    <scope>NUCLEOTIDE SEQUENCE</scope>
    <source>
        <strain evidence="3">IZSVe-TV_9877_3_12</strain>
    </source>
</reference>
<dbReference type="Gene3D" id="2.30.30.110">
    <property type="match status" value="1"/>
</dbReference>
<dbReference type="Proteomes" id="UP000813637">
    <property type="component" value="Unassembled WGS sequence"/>
</dbReference>
<dbReference type="InterPro" id="IPR003477">
    <property type="entry name" value="PemK-like"/>
</dbReference>
<comment type="caution">
    <text evidence="3">The sequence shown here is derived from an EMBL/GenBank/DDBJ whole genome shotgun (WGS) entry which is preliminary data.</text>
</comment>
<name>A0A9Q3VA97_CLOBO</name>
<evidence type="ECO:0000256" key="2">
    <source>
        <dbReference type="ARBA" id="ARBA00022649"/>
    </source>
</evidence>
<comment type="similarity">
    <text evidence="1">Belongs to the PemK/MazF family.</text>
</comment>
<dbReference type="EMBL" id="JAAMYB010000004">
    <property type="protein sequence ID" value="MCD3194828.1"/>
    <property type="molecule type" value="Genomic_DNA"/>
</dbReference>
<evidence type="ECO:0000256" key="1">
    <source>
        <dbReference type="ARBA" id="ARBA00007521"/>
    </source>
</evidence>
<dbReference type="InterPro" id="IPR011067">
    <property type="entry name" value="Plasmid_toxin/cell-grow_inhib"/>
</dbReference>
<keyword evidence="2" id="KW-1277">Toxin-antitoxin system</keyword>
<sequence>MTEAKQNKHPRKGEVWYALFPFEDELVLKPRPVIVLQENDEDIGVLSVKVTKHEPRDKFDYRIFYWKEAKLKMKSTARISKSMYLPIDMFERKKGDLHPSDLDTVEKLFHDYVLEQYTEQRVASDSETPSI</sequence>
<dbReference type="AlphaFoldDB" id="A0A9Q3VA97"/>
<organism evidence="3 4">
    <name type="scientific">Clostridium botulinum C</name>
    <dbReference type="NCBI Taxonomy" id="36828"/>
    <lineage>
        <taxon>Bacteria</taxon>
        <taxon>Bacillati</taxon>
        <taxon>Bacillota</taxon>
        <taxon>Clostridia</taxon>
        <taxon>Eubacteriales</taxon>
        <taxon>Clostridiaceae</taxon>
        <taxon>Clostridium</taxon>
    </lineage>
</organism>
<dbReference type="Pfam" id="PF02452">
    <property type="entry name" value="PemK_toxin"/>
    <property type="match status" value="1"/>
</dbReference>
<gene>
    <name evidence="3" type="ORF">G8S53_05930</name>
</gene>
<reference evidence="3" key="1">
    <citation type="submission" date="2020-02" db="EMBL/GenBank/DDBJ databases">
        <authorList>
            <person name="Fillo S."/>
            <person name="Giordani F."/>
            <person name="Tonon E."/>
            <person name="Drigo I."/>
            <person name="Anselmo A."/>
            <person name="Fortunato A."/>
            <person name="Bano L."/>
            <person name="Lista F."/>
        </authorList>
    </citation>
    <scope>NUCLEOTIDE SEQUENCE</scope>
    <source>
        <strain evidence="3">IZSVe-TV_9877_3_12</strain>
    </source>
</reference>
<accession>A0A9Q3VA97</accession>